<dbReference type="SUPFAM" id="SSF81901">
    <property type="entry name" value="HCP-like"/>
    <property type="match status" value="1"/>
</dbReference>
<reference evidence="4" key="1">
    <citation type="submission" date="2017-02" db="UniProtKB">
        <authorList>
            <consortium name="WormBaseParasite"/>
        </authorList>
    </citation>
    <scope>IDENTIFICATION</scope>
</reference>
<evidence type="ECO:0000256" key="1">
    <source>
        <dbReference type="ARBA" id="ARBA00008486"/>
    </source>
</evidence>
<keyword evidence="3" id="KW-1185">Reference proteome</keyword>
<dbReference type="PANTHER" id="PTHR13891:SF1">
    <property type="entry name" value="CYTOCHROME C OXIDASE ASSEMBLY FACTOR 7"/>
    <property type="match status" value="1"/>
</dbReference>
<name>A0A0N5A226_PARTI</name>
<dbReference type="PANTHER" id="PTHR13891">
    <property type="entry name" value="CYTOCHROME C OXIDASE ASSEMBLY FACTOR 7"/>
    <property type="match status" value="1"/>
</dbReference>
<evidence type="ECO:0000313" key="4">
    <source>
        <dbReference type="WBParaSite" id="PTRK_0001567200.1"/>
    </source>
</evidence>
<dbReference type="Pfam" id="PF08238">
    <property type="entry name" value="Sel1"/>
    <property type="match status" value="3"/>
</dbReference>
<dbReference type="STRING" id="131310.A0A0N5A226"/>
<dbReference type="AlphaFoldDB" id="A0A0N5A226"/>
<dbReference type="Gene3D" id="1.25.40.10">
    <property type="entry name" value="Tetratricopeptide repeat domain"/>
    <property type="match status" value="1"/>
</dbReference>
<dbReference type="InterPro" id="IPR006597">
    <property type="entry name" value="Sel1-like"/>
</dbReference>
<accession>A0A0N5A226</accession>
<protein>
    <submittedName>
        <fullName evidence="4">Sel1 repeat family protein</fullName>
    </submittedName>
</protein>
<sequence>MNSHQTLSKEEFEKIQQEREEYVKNIGIEYRFGCYEEKRPDSCHLLGEWMEAIQKDFDKAYILYKDNCLTRQYPRSCYKYANYRISGTKEQPKKLEELIEPYKIACDNDIPSGCSTLGLIYWNGEEGRKPNTELAVKYMERACELEDTTSCFRLSNWYRSSEEDRKNNVKKEENSELGFIPKNTEKALSFAIKACDLGDPNACMHAALMYRGRDGFPLDKEKTKIYSNKAKEIVELAKKMNLQTDFTGH</sequence>
<dbReference type="InterPro" id="IPR011990">
    <property type="entry name" value="TPR-like_helical_dom_sf"/>
</dbReference>
<comment type="similarity">
    <text evidence="1">Belongs to the hcp beta-lactamase family.</text>
</comment>
<evidence type="ECO:0000256" key="2">
    <source>
        <dbReference type="ARBA" id="ARBA00022737"/>
    </source>
</evidence>
<proteinExistence type="inferred from homology"/>
<dbReference type="InterPro" id="IPR040239">
    <property type="entry name" value="HcpB-like"/>
</dbReference>
<keyword evidence="2" id="KW-0677">Repeat</keyword>
<dbReference type="WBParaSite" id="PTRK_0001567200.1">
    <property type="protein sequence ID" value="PTRK_0001567200.1"/>
    <property type="gene ID" value="PTRK_0001567200"/>
</dbReference>
<dbReference type="Proteomes" id="UP000038045">
    <property type="component" value="Unplaced"/>
</dbReference>
<organism evidence="3 4">
    <name type="scientific">Parastrongyloides trichosuri</name>
    <name type="common">Possum-specific nematode worm</name>
    <dbReference type="NCBI Taxonomy" id="131310"/>
    <lineage>
        <taxon>Eukaryota</taxon>
        <taxon>Metazoa</taxon>
        <taxon>Ecdysozoa</taxon>
        <taxon>Nematoda</taxon>
        <taxon>Chromadorea</taxon>
        <taxon>Rhabditida</taxon>
        <taxon>Tylenchina</taxon>
        <taxon>Panagrolaimomorpha</taxon>
        <taxon>Strongyloidoidea</taxon>
        <taxon>Strongyloididae</taxon>
        <taxon>Parastrongyloides</taxon>
    </lineage>
</organism>
<evidence type="ECO:0000313" key="3">
    <source>
        <dbReference type="Proteomes" id="UP000038045"/>
    </source>
</evidence>
<dbReference type="GO" id="GO:0005758">
    <property type="term" value="C:mitochondrial intermembrane space"/>
    <property type="evidence" value="ECO:0007669"/>
    <property type="project" value="TreeGrafter"/>
</dbReference>
<dbReference type="SMART" id="SM00671">
    <property type="entry name" value="SEL1"/>
    <property type="match status" value="4"/>
</dbReference>